<accession>A0ABY5P518</accession>
<dbReference type="Proteomes" id="UP001315967">
    <property type="component" value="Chromosome"/>
</dbReference>
<evidence type="ECO:0000313" key="2">
    <source>
        <dbReference type="EMBL" id="UUX33575.1"/>
    </source>
</evidence>
<feature type="domain" description="Cyclodeaminase/cyclohydrolase" evidence="1">
    <location>
        <begin position="4"/>
        <end position="177"/>
    </location>
</feature>
<keyword evidence="3" id="KW-1185">Reference proteome</keyword>
<evidence type="ECO:0000313" key="3">
    <source>
        <dbReference type="Proteomes" id="UP001315967"/>
    </source>
</evidence>
<gene>
    <name evidence="2" type="ORF">NRE15_11810</name>
</gene>
<evidence type="ECO:0000259" key="1">
    <source>
        <dbReference type="Pfam" id="PF04961"/>
    </source>
</evidence>
<dbReference type="InterPro" id="IPR007044">
    <property type="entry name" value="Cyclodeamin/CycHdrlase"/>
</dbReference>
<dbReference type="Gene3D" id="1.20.120.680">
    <property type="entry name" value="Formiminotetrahydrofolate cyclodeaminase monomer, up-and-down helical bundle"/>
    <property type="match status" value="1"/>
</dbReference>
<proteinExistence type="predicted"/>
<protein>
    <submittedName>
        <fullName evidence="2">Cyclodeaminase/cyclohydrolase family protein</fullName>
    </submittedName>
</protein>
<sequence length="199" mass="21613">MESEQFLESLASDAAAPGGGGGSAYTAAIGVSLSEMALNISLKTAKADDVELMNEVIPQLAYLRKKFYQMIDADAEAFLPLSQAYKLPKTDPLRDDKIQAGLVSAAKAPLELMRLSYHAIRQHKKALTLSSKMMVSDVGTGVIISLSALKGAHINVLVNSRLMTSDGYRKTFEDEANHLLEDGSKIADYVYSEVLKLMR</sequence>
<dbReference type="EMBL" id="CP102453">
    <property type="protein sequence ID" value="UUX33575.1"/>
    <property type="molecule type" value="Genomic_DNA"/>
</dbReference>
<dbReference type="RefSeq" id="WP_313793077.1">
    <property type="nucleotide sequence ID" value="NZ_CP102453.1"/>
</dbReference>
<name>A0ABY5P518_9LACT</name>
<dbReference type="SUPFAM" id="SSF101262">
    <property type="entry name" value="Methenyltetrahydrofolate cyclohydrolase-like"/>
    <property type="match status" value="1"/>
</dbReference>
<dbReference type="InterPro" id="IPR036178">
    <property type="entry name" value="Formintransfe-cycloase-like_sf"/>
</dbReference>
<reference evidence="2 3" key="1">
    <citation type="submission" date="2022-08" db="EMBL/GenBank/DDBJ databases">
        <title>Aerococcaceae sp. nov isolated from spoiled eye mask.</title>
        <authorList>
            <person name="Zhou G."/>
            <person name="Xie X.-B."/>
            <person name="Shi Q.-S."/>
            <person name="Wang Y.-S."/>
            <person name="Wen X."/>
            <person name="Peng H."/>
            <person name="Yang X.-J."/>
            <person name="Tao H.-B."/>
            <person name="Huang X.-M."/>
        </authorList>
    </citation>
    <scope>NUCLEOTIDE SEQUENCE [LARGE SCALE GENOMIC DNA]</scope>
    <source>
        <strain evidence="3">DM20194951</strain>
    </source>
</reference>
<organism evidence="2 3">
    <name type="scientific">Fundicoccus culcitae</name>
    <dbReference type="NCBI Taxonomy" id="2969821"/>
    <lineage>
        <taxon>Bacteria</taxon>
        <taxon>Bacillati</taxon>
        <taxon>Bacillota</taxon>
        <taxon>Bacilli</taxon>
        <taxon>Lactobacillales</taxon>
        <taxon>Aerococcaceae</taxon>
        <taxon>Fundicoccus</taxon>
    </lineage>
</organism>
<dbReference type="Pfam" id="PF04961">
    <property type="entry name" value="FTCD_C"/>
    <property type="match status" value="1"/>
</dbReference>